<accession>A0A829X1I4</accession>
<sequence>MSDTVPGTDSVISEVKQRYEAAQSFEADWRRRALDDLRFFHADAYNHDQWDSAVYQARSGTFGGSPRPCLTINKVQQHVFQIENDARQSQMGIKVNATGFGATEKAADVLEGIVRHIEYQSNAQQNAYNCAIQGQVRQGMGWVHVVTDYVKGQDSFDQDFFIKSVPDPRAVYSDPNTQEPDHSDMQWAMIVEEMPRHEFERLYPDHKDLSGSPLSIAADTDYRGQEADKEVVRIFRYYRRNEEKDTLWAVPVPQGDGSVSVQPMRQSAMPEEMVTYCRDMKAQSRPITRPHVEFYLIAGDRVVSHGPTVFRHIPLVPFVGVESVVDGKLDRCGLVRALIDPQRMFNYSASAFVESIAVQTKSPWLVDERSIEGYENQWASANTSNAAWLPYRSIDPDTSETLQPPQRLDPPTGSTGHMQAMQNADLQMQMVTGQYQAEMGAPGNERSGRAINERQRQSDTANYHYTDNQGMALRLLGRILIDAIPLVYDTARAVQVLGESGDQSSAIVDPQATQAAQVVLPPGPDGQPQQPQPQMPIEQQMAIAGAILAINPTIGRYDVEADVGPAFATRRQDTFNSLMQVLQANPAIMGQIGDLFFKAADFPLADEIADRLKPASDDPRLGQAQQTIQQLQAQLQQVSQQLKDKTAEQQHTVVKDAMAADTNQYKAETDRMAAIGSTDPEALRVLVHQLVAEAMQGGQSAPVSTPVQDGPPGPLPRLPSSNPPGGEIHAANPVTGAVEA</sequence>
<dbReference type="EMBL" id="BARJ01000012">
    <property type="protein sequence ID" value="GEM17984.1"/>
    <property type="molecule type" value="Genomic_DNA"/>
</dbReference>
<gene>
    <name evidence="3" type="ORF">NBRC3293_2481</name>
</gene>
<feature type="region of interest" description="Disordered" evidence="2">
    <location>
        <begin position="696"/>
        <end position="740"/>
    </location>
</feature>
<dbReference type="Pfam" id="PF16510">
    <property type="entry name" value="P22_portal"/>
    <property type="match status" value="1"/>
</dbReference>
<dbReference type="InterPro" id="IPR032427">
    <property type="entry name" value="P22_portal"/>
</dbReference>
<keyword evidence="1" id="KW-0175">Coiled coil</keyword>
<feature type="region of interest" description="Disordered" evidence="2">
    <location>
        <begin position="392"/>
        <end position="416"/>
    </location>
</feature>
<protein>
    <recommendedName>
        <fullName evidence="5">Portal protein</fullName>
    </recommendedName>
</protein>
<name>A0A829X1I4_GLUOY</name>
<dbReference type="Proteomes" id="UP000484858">
    <property type="component" value="Unassembled WGS sequence"/>
</dbReference>
<evidence type="ECO:0000313" key="4">
    <source>
        <dbReference type="Proteomes" id="UP000484858"/>
    </source>
</evidence>
<comment type="caution">
    <text evidence="3">The sequence shown here is derived from an EMBL/GenBank/DDBJ whole genome shotgun (WGS) entry which is preliminary data.</text>
</comment>
<evidence type="ECO:0000313" key="3">
    <source>
        <dbReference type="EMBL" id="GEM17984.1"/>
    </source>
</evidence>
<proteinExistence type="predicted"/>
<feature type="coiled-coil region" evidence="1">
    <location>
        <begin position="621"/>
        <end position="648"/>
    </location>
</feature>
<dbReference type="AlphaFoldDB" id="A0A829X1I4"/>
<evidence type="ECO:0000256" key="1">
    <source>
        <dbReference type="SAM" id="Coils"/>
    </source>
</evidence>
<evidence type="ECO:0008006" key="5">
    <source>
        <dbReference type="Google" id="ProtNLM"/>
    </source>
</evidence>
<evidence type="ECO:0000256" key="2">
    <source>
        <dbReference type="SAM" id="MobiDB-lite"/>
    </source>
</evidence>
<reference evidence="3 4" key="1">
    <citation type="submission" date="2013-04" db="EMBL/GenBank/DDBJ databases">
        <title>Gluconobacter oxydans NBRC 3293 whole genome sequence.</title>
        <authorList>
            <person name="Matsutani M."/>
            <person name="Yakushi T."/>
            <person name="Matsushita K."/>
        </authorList>
    </citation>
    <scope>NUCLEOTIDE SEQUENCE [LARGE SCALE GENOMIC DNA]</scope>
    <source>
        <strain evidence="3 4">NBRC 3293</strain>
    </source>
</reference>
<organism evidence="3 4">
    <name type="scientific">Gluconobacter oxydans NBRC 3293</name>
    <dbReference type="NCBI Taxonomy" id="1315969"/>
    <lineage>
        <taxon>Bacteria</taxon>
        <taxon>Pseudomonadati</taxon>
        <taxon>Pseudomonadota</taxon>
        <taxon>Alphaproteobacteria</taxon>
        <taxon>Acetobacterales</taxon>
        <taxon>Acetobacteraceae</taxon>
        <taxon>Gluconobacter</taxon>
    </lineage>
</organism>
<feature type="compositionally biased region" description="Polar residues" evidence="2">
    <location>
        <begin position="697"/>
        <end position="707"/>
    </location>
</feature>
<dbReference type="RefSeq" id="WP_172493444.1">
    <property type="nucleotide sequence ID" value="NZ_BARJ01000012.1"/>
</dbReference>